<evidence type="ECO:0000256" key="1">
    <source>
        <dbReference type="ARBA" id="ARBA00022723"/>
    </source>
</evidence>
<sequence>MSTSIQTIQNLQTKIYSVDEMLCSLDSMISTDVTENTDLSISVTIPSNSSKLPTKNNFNSDAGFISSPSNSPLTPSISNLTFQNSYFVDQNQSSLHFNSNNLHFNNVQQQQLQPHHNLPNCIVPSTKRSAIHPVNTMYIPSSNNTNNLDTNSSPNNFFATTAAYPSPPTNFQDLTYFATTPPSSSPKSPEHTNPTITDNDENDYDDKTLHPCPFPGCTRKFTRLYNVKSHMVCHSGDRPHVCLECPSSFRRKHDLQRHVRTSHSTERPWVCEICTRTFARRDHYKRHMQVEKDQARKKEQAAIEINKFKLTVSAFPSTS</sequence>
<dbReference type="SMART" id="SM00355">
    <property type="entry name" value="ZnF_C2H2"/>
    <property type="match status" value="3"/>
</dbReference>
<feature type="region of interest" description="Disordered" evidence="6">
    <location>
        <begin position="179"/>
        <end position="202"/>
    </location>
</feature>
<dbReference type="AlphaFoldDB" id="A0AAD5TUQ0"/>
<dbReference type="PROSITE" id="PS00028">
    <property type="entry name" value="ZINC_FINGER_C2H2_1"/>
    <property type="match status" value="2"/>
</dbReference>
<evidence type="ECO:0000256" key="4">
    <source>
        <dbReference type="ARBA" id="ARBA00022833"/>
    </source>
</evidence>
<keyword evidence="1" id="KW-0479">Metal-binding</keyword>
<dbReference type="Proteomes" id="UP001211065">
    <property type="component" value="Unassembled WGS sequence"/>
</dbReference>
<comment type="caution">
    <text evidence="8">The sequence shown here is derived from an EMBL/GenBank/DDBJ whole genome shotgun (WGS) entry which is preliminary data.</text>
</comment>
<dbReference type="PANTHER" id="PTHR23235">
    <property type="entry name" value="KRUEPPEL-LIKE TRANSCRIPTION FACTOR"/>
    <property type="match status" value="1"/>
</dbReference>
<keyword evidence="9" id="KW-1185">Reference proteome</keyword>
<evidence type="ECO:0000259" key="7">
    <source>
        <dbReference type="PROSITE" id="PS50157"/>
    </source>
</evidence>
<dbReference type="InterPro" id="IPR036236">
    <property type="entry name" value="Znf_C2H2_sf"/>
</dbReference>
<proteinExistence type="predicted"/>
<dbReference type="SUPFAM" id="SSF57667">
    <property type="entry name" value="beta-beta-alpha zinc fingers"/>
    <property type="match status" value="2"/>
</dbReference>
<reference evidence="8" key="1">
    <citation type="submission" date="2020-05" db="EMBL/GenBank/DDBJ databases">
        <title>Phylogenomic resolution of chytrid fungi.</title>
        <authorList>
            <person name="Stajich J.E."/>
            <person name="Amses K."/>
            <person name="Simmons R."/>
            <person name="Seto K."/>
            <person name="Myers J."/>
            <person name="Bonds A."/>
            <person name="Quandt C.A."/>
            <person name="Barry K."/>
            <person name="Liu P."/>
            <person name="Grigoriev I."/>
            <person name="Longcore J.E."/>
            <person name="James T.Y."/>
        </authorList>
    </citation>
    <scope>NUCLEOTIDE SEQUENCE</scope>
    <source>
        <strain evidence="8">JEL0476</strain>
    </source>
</reference>
<accession>A0AAD5TUQ0</accession>
<dbReference type="GO" id="GO:0008270">
    <property type="term" value="F:zinc ion binding"/>
    <property type="evidence" value="ECO:0007669"/>
    <property type="project" value="UniProtKB-KW"/>
</dbReference>
<dbReference type="InterPro" id="IPR013087">
    <property type="entry name" value="Znf_C2H2_type"/>
</dbReference>
<feature type="domain" description="C2H2-type" evidence="7">
    <location>
        <begin position="269"/>
        <end position="296"/>
    </location>
</feature>
<dbReference type="EMBL" id="JADGJW010001202">
    <property type="protein sequence ID" value="KAJ3205453.1"/>
    <property type="molecule type" value="Genomic_DNA"/>
</dbReference>
<evidence type="ECO:0000256" key="6">
    <source>
        <dbReference type="SAM" id="MobiDB-lite"/>
    </source>
</evidence>
<organism evidence="8 9">
    <name type="scientific">Clydaea vesicula</name>
    <dbReference type="NCBI Taxonomy" id="447962"/>
    <lineage>
        <taxon>Eukaryota</taxon>
        <taxon>Fungi</taxon>
        <taxon>Fungi incertae sedis</taxon>
        <taxon>Chytridiomycota</taxon>
        <taxon>Chytridiomycota incertae sedis</taxon>
        <taxon>Chytridiomycetes</taxon>
        <taxon>Lobulomycetales</taxon>
        <taxon>Lobulomycetaceae</taxon>
        <taxon>Clydaea</taxon>
    </lineage>
</organism>
<evidence type="ECO:0000256" key="5">
    <source>
        <dbReference type="PROSITE-ProRule" id="PRU00042"/>
    </source>
</evidence>
<dbReference type="Gene3D" id="3.30.160.60">
    <property type="entry name" value="Classic Zinc Finger"/>
    <property type="match status" value="3"/>
</dbReference>
<dbReference type="FunFam" id="3.30.160.60:FF:000100">
    <property type="entry name" value="Zinc finger 45-like"/>
    <property type="match status" value="1"/>
</dbReference>
<evidence type="ECO:0000313" key="9">
    <source>
        <dbReference type="Proteomes" id="UP001211065"/>
    </source>
</evidence>
<dbReference type="Pfam" id="PF00096">
    <property type="entry name" value="zf-C2H2"/>
    <property type="match status" value="2"/>
</dbReference>
<dbReference type="PROSITE" id="PS50157">
    <property type="entry name" value="ZINC_FINGER_C2H2_2"/>
    <property type="match status" value="3"/>
</dbReference>
<gene>
    <name evidence="8" type="primary">ACE2_2</name>
    <name evidence="8" type="ORF">HK099_000824</name>
</gene>
<evidence type="ECO:0000256" key="3">
    <source>
        <dbReference type="ARBA" id="ARBA00022771"/>
    </source>
</evidence>
<feature type="domain" description="C2H2-type" evidence="7">
    <location>
        <begin position="210"/>
        <end position="239"/>
    </location>
</feature>
<evidence type="ECO:0000313" key="8">
    <source>
        <dbReference type="EMBL" id="KAJ3205453.1"/>
    </source>
</evidence>
<name>A0AAD5TUQ0_9FUNG</name>
<feature type="domain" description="C2H2-type" evidence="7">
    <location>
        <begin position="240"/>
        <end position="268"/>
    </location>
</feature>
<keyword evidence="4" id="KW-0862">Zinc</keyword>
<keyword evidence="2" id="KW-0677">Repeat</keyword>
<protein>
    <submittedName>
        <fullName evidence="8">Metallothionein expression activator</fullName>
    </submittedName>
</protein>
<evidence type="ECO:0000256" key="2">
    <source>
        <dbReference type="ARBA" id="ARBA00022737"/>
    </source>
</evidence>
<keyword evidence="3 5" id="KW-0863">Zinc-finger</keyword>